<dbReference type="InterPro" id="IPR031165">
    <property type="entry name" value="GNAT_YJDJ"/>
</dbReference>
<organism evidence="2 3">
    <name type="scientific">Mucilaginibacter limnophilus</name>
    <dbReference type="NCBI Taxonomy" id="1932778"/>
    <lineage>
        <taxon>Bacteria</taxon>
        <taxon>Pseudomonadati</taxon>
        <taxon>Bacteroidota</taxon>
        <taxon>Sphingobacteriia</taxon>
        <taxon>Sphingobacteriales</taxon>
        <taxon>Sphingobacteriaceae</taxon>
        <taxon>Mucilaginibacter</taxon>
    </lineage>
</organism>
<keyword evidence="2" id="KW-0808">Transferase</keyword>
<evidence type="ECO:0000313" key="2">
    <source>
        <dbReference type="EMBL" id="RVU00354.1"/>
    </source>
</evidence>
<dbReference type="OrthoDB" id="1120671at2"/>
<dbReference type="CDD" id="cd04301">
    <property type="entry name" value="NAT_SF"/>
    <property type="match status" value="1"/>
</dbReference>
<sequence>MSYEELQITNNEAIHQFQLGVEGHTAFIDYLHKNDKYYLVHTGVPPELEGKGVASALVEKALAYLEEHNAKIVPMCTYVQMFLKRHPEWNRMVA</sequence>
<dbReference type="Gene3D" id="3.40.630.30">
    <property type="match status" value="1"/>
</dbReference>
<accession>A0A3S2V117</accession>
<proteinExistence type="predicted"/>
<evidence type="ECO:0000259" key="1">
    <source>
        <dbReference type="PROSITE" id="PS51729"/>
    </source>
</evidence>
<dbReference type="Pfam" id="PF14542">
    <property type="entry name" value="Acetyltransf_CG"/>
    <property type="match status" value="1"/>
</dbReference>
<dbReference type="RefSeq" id="WP_127705494.1">
    <property type="nucleotide sequence ID" value="NZ_SACK01000005.1"/>
</dbReference>
<dbReference type="PANTHER" id="PTHR31435">
    <property type="entry name" value="PROTEIN NATD1"/>
    <property type="match status" value="1"/>
</dbReference>
<dbReference type="Proteomes" id="UP000282759">
    <property type="component" value="Unassembled WGS sequence"/>
</dbReference>
<gene>
    <name evidence="2" type="ORF">EOD41_12810</name>
</gene>
<comment type="caution">
    <text evidence="2">The sequence shown here is derived from an EMBL/GenBank/DDBJ whole genome shotgun (WGS) entry which is preliminary data.</text>
</comment>
<feature type="domain" description="N-acetyltransferase" evidence="1">
    <location>
        <begin position="9"/>
        <end position="94"/>
    </location>
</feature>
<keyword evidence="3" id="KW-1185">Reference proteome</keyword>
<evidence type="ECO:0000313" key="3">
    <source>
        <dbReference type="Proteomes" id="UP000282759"/>
    </source>
</evidence>
<dbReference type="PROSITE" id="PS51729">
    <property type="entry name" value="GNAT_YJDJ"/>
    <property type="match status" value="1"/>
</dbReference>
<dbReference type="InterPro" id="IPR016181">
    <property type="entry name" value="Acyl_CoA_acyltransferase"/>
</dbReference>
<dbReference type="InterPro" id="IPR045057">
    <property type="entry name" value="Gcn5-rel_NAT"/>
</dbReference>
<reference evidence="2 3" key="1">
    <citation type="submission" date="2019-01" db="EMBL/GenBank/DDBJ databases">
        <authorList>
            <person name="Chen W.-M."/>
        </authorList>
    </citation>
    <scope>NUCLEOTIDE SEQUENCE [LARGE SCALE GENOMIC DNA]</scope>
    <source>
        <strain evidence="2 3">YBJ-36</strain>
    </source>
</reference>
<dbReference type="GO" id="GO:0016740">
    <property type="term" value="F:transferase activity"/>
    <property type="evidence" value="ECO:0007669"/>
    <property type="project" value="UniProtKB-KW"/>
</dbReference>
<dbReference type="PANTHER" id="PTHR31435:SF9">
    <property type="entry name" value="PROTEIN NATD1"/>
    <property type="match status" value="1"/>
</dbReference>
<name>A0A3S2V117_9SPHI</name>
<protein>
    <submittedName>
        <fullName evidence="2">N-acetyltransferase</fullName>
    </submittedName>
</protein>
<dbReference type="SUPFAM" id="SSF55729">
    <property type="entry name" value="Acyl-CoA N-acyltransferases (Nat)"/>
    <property type="match status" value="1"/>
</dbReference>
<dbReference type="EMBL" id="SACK01000005">
    <property type="protein sequence ID" value="RVU00354.1"/>
    <property type="molecule type" value="Genomic_DNA"/>
</dbReference>
<dbReference type="AlphaFoldDB" id="A0A3S2V117"/>